<dbReference type="Proteomes" id="UP001345013">
    <property type="component" value="Unassembled WGS sequence"/>
</dbReference>
<proteinExistence type="predicted"/>
<feature type="compositionally biased region" description="Basic and acidic residues" evidence="1">
    <location>
        <begin position="13"/>
        <end position="38"/>
    </location>
</feature>
<gene>
    <name evidence="2" type="ORF">LTR24_010450</name>
</gene>
<dbReference type="EMBL" id="JAVRRG010000329">
    <property type="protein sequence ID" value="KAK5072307.1"/>
    <property type="molecule type" value="Genomic_DNA"/>
</dbReference>
<feature type="region of interest" description="Disordered" evidence="1">
    <location>
        <begin position="1"/>
        <end position="40"/>
    </location>
</feature>
<organism evidence="2 3">
    <name type="scientific">Lithohypha guttulata</name>
    <dbReference type="NCBI Taxonomy" id="1690604"/>
    <lineage>
        <taxon>Eukaryota</taxon>
        <taxon>Fungi</taxon>
        <taxon>Dikarya</taxon>
        <taxon>Ascomycota</taxon>
        <taxon>Pezizomycotina</taxon>
        <taxon>Eurotiomycetes</taxon>
        <taxon>Chaetothyriomycetidae</taxon>
        <taxon>Chaetothyriales</taxon>
        <taxon>Trichomeriaceae</taxon>
        <taxon>Lithohypha</taxon>
    </lineage>
</organism>
<accession>A0ABR0JTW0</accession>
<evidence type="ECO:0000313" key="2">
    <source>
        <dbReference type="EMBL" id="KAK5072307.1"/>
    </source>
</evidence>
<reference evidence="2 3" key="1">
    <citation type="submission" date="2023-08" db="EMBL/GenBank/DDBJ databases">
        <title>Black Yeasts Isolated from many extreme environments.</title>
        <authorList>
            <person name="Coleine C."/>
            <person name="Stajich J.E."/>
            <person name="Selbmann L."/>
        </authorList>
    </citation>
    <scope>NUCLEOTIDE SEQUENCE [LARGE SCALE GENOMIC DNA]</scope>
    <source>
        <strain evidence="2 3">CCFEE 5885</strain>
    </source>
</reference>
<comment type="caution">
    <text evidence="2">The sequence shown here is derived from an EMBL/GenBank/DDBJ whole genome shotgun (WGS) entry which is preliminary data.</text>
</comment>
<sequence length="187" mass="20814">MALEASSNPESQSEQRHQQRRNGTDSERNEKAHQESSKHISTPLLQATLRLIATSLHTNIVFCPDIPSFRAYVTTLSFREVHQSDTSSTTVIVDMLAMHHGTSEFTVQGLSRTFAMLASVNHQMAGEMQIVECSEFLDATDLQRGTRLWNADVSLLSGSVKIGEAGQGWASRTTNIKAFAGRWFQFQ</sequence>
<protein>
    <submittedName>
        <fullName evidence="2">Uncharacterized protein</fullName>
    </submittedName>
</protein>
<keyword evidence="3" id="KW-1185">Reference proteome</keyword>
<evidence type="ECO:0000256" key="1">
    <source>
        <dbReference type="SAM" id="MobiDB-lite"/>
    </source>
</evidence>
<name>A0ABR0JTW0_9EURO</name>
<evidence type="ECO:0000313" key="3">
    <source>
        <dbReference type="Proteomes" id="UP001345013"/>
    </source>
</evidence>